<organism evidence="1 2">
    <name type="scientific">Cinchona calisaya</name>
    <dbReference type="NCBI Taxonomy" id="153742"/>
    <lineage>
        <taxon>Eukaryota</taxon>
        <taxon>Viridiplantae</taxon>
        <taxon>Streptophyta</taxon>
        <taxon>Embryophyta</taxon>
        <taxon>Tracheophyta</taxon>
        <taxon>Spermatophyta</taxon>
        <taxon>Magnoliopsida</taxon>
        <taxon>eudicotyledons</taxon>
        <taxon>Gunneridae</taxon>
        <taxon>Pentapetalae</taxon>
        <taxon>asterids</taxon>
        <taxon>lamiids</taxon>
        <taxon>Gentianales</taxon>
        <taxon>Rubiaceae</taxon>
        <taxon>Cinchonoideae</taxon>
        <taxon>Cinchoneae</taxon>
        <taxon>Cinchona</taxon>
    </lineage>
</organism>
<name>A0ABD2Y6A7_9GENT</name>
<accession>A0ABD2Y6A7</accession>
<protein>
    <submittedName>
        <fullName evidence="1">Uncharacterized protein</fullName>
    </submittedName>
</protein>
<sequence>MALPIKIRGIEARRVSYGFNSKYTRSQGVVAKVSSIVDGVLMKEERKALVQQVSSLISTYYSQCYPFPKPYVRTLIESRGYFFGKQQKKRKLHLVSWKTICQSID</sequence>
<keyword evidence="2" id="KW-1185">Reference proteome</keyword>
<evidence type="ECO:0000313" key="2">
    <source>
        <dbReference type="Proteomes" id="UP001630127"/>
    </source>
</evidence>
<proteinExistence type="predicted"/>
<dbReference type="Proteomes" id="UP001630127">
    <property type="component" value="Unassembled WGS sequence"/>
</dbReference>
<evidence type="ECO:0000313" key="1">
    <source>
        <dbReference type="EMBL" id="KAL3503024.1"/>
    </source>
</evidence>
<comment type="caution">
    <text evidence="1">The sequence shown here is derived from an EMBL/GenBank/DDBJ whole genome shotgun (WGS) entry which is preliminary data.</text>
</comment>
<dbReference type="EMBL" id="JBJUIK010000015">
    <property type="protein sequence ID" value="KAL3503024.1"/>
    <property type="molecule type" value="Genomic_DNA"/>
</dbReference>
<reference evidence="1 2" key="1">
    <citation type="submission" date="2024-11" db="EMBL/GenBank/DDBJ databases">
        <title>A near-complete genome assembly of Cinchona calisaya.</title>
        <authorList>
            <person name="Lian D.C."/>
            <person name="Zhao X.W."/>
            <person name="Wei L."/>
        </authorList>
    </citation>
    <scope>NUCLEOTIDE SEQUENCE [LARGE SCALE GENOMIC DNA]</scope>
    <source>
        <tissue evidence="1">Nenye</tissue>
    </source>
</reference>
<gene>
    <name evidence="1" type="ORF">ACH5RR_037473</name>
</gene>
<feature type="non-terminal residue" evidence="1">
    <location>
        <position position="105"/>
    </location>
</feature>
<dbReference type="AlphaFoldDB" id="A0ABD2Y6A7"/>